<evidence type="ECO:0000313" key="2">
    <source>
        <dbReference type="Proteomes" id="UP000286595"/>
    </source>
</evidence>
<dbReference type="Proteomes" id="UP000286595">
    <property type="component" value="Unassembled WGS sequence"/>
</dbReference>
<comment type="caution">
    <text evidence="1">The sequence shown here is derived from an EMBL/GenBank/DDBJ whole genome shotgun (WGS) entry which is preliminary data.</text>
</comment>
<sequence>MRKFELSQEQIDFLKKEYADNPLVQKVLTSENNRRFEIDVDTKIAFMDYIEDESVYWIGNDYEATPKTRMLESIRDDIYYQTN</sequence>
<dbReference type="AlphaFoldDB" id="A0A414U7F2"/>
<organism evidence="1 2">
    <name type="scientific">Coprococcus comes</name>
    <dbReference type="NCBI Taxonomy" id="410072"/>
    <lineage>
        <taxon>Bacteria</taxon>
        <taxon>Bacillati</taxon>
        <taxon>Bacillota</taxon>
        <taxon>Clostridia</taxon>
        <taxon>Lachnospirales</taxon>
        <taxon>Lachnospiraceae</taxon>
        <taxon>Coprococcus</taxon>
    </lineage>
</organism>
<accession>A0A414U7F2</accession>
<dbReference type="EMBL" id="QRIM01000029">
    <property type="protein sequence ID" value="RHG55872.1"/>
    <property type="molecule type" value="Genomic_DNA"/>
</dbReference>
<proteinExistence type="predicted"/>
<gene>
    <name evidence="1" type="ORF">DW252_16435</name>
</gene>
<name>A0A414U7F2_9FIRM</name>
<protein>
    <submittedName>
        <fullName evidence="1">Uncharacterized protein</fullName>
    </submittedName>
</protein>
<evidence type="ECO:0000313" key="1">
    <source>
        <dbReference type="EMBL" id="RHG55872.1"/>
    </source>
</evidence>
<reference evidence="1 2" key="1">
    <citation type="submission" date="2018-08" db="EMBL/GenBank/DDBJ databases">
        <title>A genome reference for cultivated species of the human gut microbiota.</title>
        <authorList>
            <person name="Zou Y."/>
            <person name="Xue W."/>
            <person name="Luo G."/>
        </authorList>
    </citation>
    <scope>NUCLEOTIDE SEQUENCE [LARGE SCALE GENOMIC DNA]</scope>
    <source>
        <strain evidence="1 2">AM22-12LB</strain>
    </source>
</reference>
<dbReference type="RefSeq" id="WP_118219683.1">
    <property type="nucleotide sequence ID" value="NZ_QRIM01000029.1"/>
</dbReference>